<feature type="region of interest" description="Disordered" evidence="2">
    <location>
        <begin position="169"/>
        <end position="193"/>
    </location>
</feature>
<dbReference type="PANTHER" id="PTHR21595">
    <property type="entry name" value="PATRONIN"/>
    <property type="match status" value="1"/>
</dbReference>
<dbReference type="SMART" id="SM01051">
    <property type="entry name" value="CAMSAP_CKK"/>
    <property type="match status" value="1"/>
</dbReference>
<dbReference type="InterPro" id="IPR014797">
    <property type="entry name" value="CKK_CAMSAP"/>
</dbReference>
<accession>A0A8V5GVQ8</accession>
<dbReference type="GO" id="GO:0005516">
    <property type="term" value="F:calmodulin binding"/>
    <property type="evidence" value="ECO:0007669"/>
    <property type="project" value="InterPro"/>
</dbReference>
<dbReference type="Ensembl" id="ENSMUNT00000031747.1">
    <property type="protein sequence ID" value="ENSMUNP00000024753.1"/>
    <property type="gene ID" value="ENSMUNG00000021375.1"/>
</dbReference>
<dbReference type="Pfam" id="PF08683">
    <property type="entry name" value="CAMSAP_CKK"/>
    <property type="match status" value="1"/>
</dbReference>
<comment type="domain">
    <text evidence="1">The CKK domain binds microtubules.</text>
</comment>
<feature type="region of interest" description="Disordered" evidence="2">
    <location>
        <begin position="1"/>
        <end position="49"/>
    </location>
</feature>
<name>A0A8V5GVQ8_MELUD</name>
<evidence type="ECO:0000313" key="4">
    <source>
        <dbReference type="Proteomes" id="UP000694405"/>
    </source>
</evidence>
<dbReference type="GO" id="GO:0036449">
    <property type="term" value="C:microtubule minus-end"/>
    <property type="evidence" value="ECO:0007669"/>
    <property type="project" value="TreeGrafter"/>
</dbReference>
<dbReference type="InterPro" id="IPR032940">
    <property type="entry name" value="CAMSAP"/>
</dbReference>
<dbReference type="AlphaFoldDB" id="A0A8V5GVQ8"/>
<dbReference type="GO" id="GO:0051011">
    <property type="term" value="F:microtubule minus-end binding"/>
    <property type="evidence" value="ECO:0007669"/>
    <property type="project" value="TreeGrafter"/>
</dbReference>
<reference evidence="3" key="1">
    <citation type="submission" date="2020-03" db="EMBL/GenBank/DDBJ databases">
        <title>Melopsittacus undulatus (budgerigar) genome, bMelUnd1, maternal haplotype with Z.</title>
        <authorList>
            <person name="Gedman G."/>
            <person name="Mountcastle J."/>
            <person name="Haase B."/>
            <person name="Formenti G."/>
            <person name="Wright T."/>
            <person name="Apodaca J."/>
            <person name="Pelan S."/>
            <person name="Chow W."/>
            <person name="Rhie A."/>
            <person name="Howe K."/>
            <person name="Fedrigo O."/>
            <person name="Jarvis E.D."/>
        </authorList>
    </citation>
    <scope>NUCLEOTIDE SEQUENCE [LARGE SCALE GENOMIC DNA]</scope>
</reference>
<dbReference type="PANTHER" id="PTHR21595:SF2">
    <property type="entry name" value="CALMODULIN-REGULATED SPECTRIN-ASSOCIATED PROTEIN 3"/>
    <property type="match status" value="1"/>
</dbReference>
<evidence type="ECO:0000256" key="1">
    <source>
        <dbReference type="PROSITE-ProRule" id="PRU00841"/>
    </source>
</evidence>
<dbReference type="Proteomes" id="UP000694405">
    <property type="component" value="Chromosome 23"/>
</dbReference>
<dbReference type="SUPFAM" id="SSF50346">
    <property type="entry name" value="PRC-barrel domain"/>
    <property type="match status" value="1"/>
</dbReference>
<reference evidence="3" key="2">
    <citation type="submission" date="2025-08" db="UniProtKB">
        <authorList>
            <consortium name="Ensembl"/>
        </authorList>
    </citation>
    <scope>IDENTIFICATION</scope>
</reference>
<dbReference type="InterPro" id="IPR011033">
    <property type="entry name" value="PRC_barrel-like_sf"/>
</dbReference>
<protein>
    <submittedName>
        <fullName evidence="3">Uncharacterized protein</fullName>
    </submittedName>
</protein>
<evidence type="ECO:0000256" key="2">
    <source>
        <dbReference type="SAM" id="MobiDB-lite"/>
    </source>
</evidence>
<evidence type="ECO:0000313" key="3">
    <source>
        <dbReference type="Ensembl" id="ENSMUNP00000024753.1"/>
    </source>
</evidence>
<organism evidence="3 4">
    <name type="scientific">Melopsittacus undulatus</name>
    <name type="common">Budgerigar</name>
    <name type="synonym">Psittacus undulatus</name>
    <dbReference type="NCBI Taxonomy" id="13146"/>
    <lineage>
        <taxon>Eukaryota</taxon>
        <taxon>Metazoa</taxon>
        <taxon>Chordata</taxon>
        <taxon>Craniata</taxon>
        <taxon>Vertebrata</taxon>
        <taxon>Euteleostomi</taxon>
        <taxon>Archelosauria</taxon>
        <taxon>Archosauria</taxon>
        <taxon>Dinosauria</taxon>
        <taxon>Saurischia</taxon>
        <taxon>Theropoda</taxon>
        <taxon>Coelurosauria</taxon>
        <taxon>Aves</taxon>
        <taxon>Neognathae</taxon>
        <taxon>Neoaves</taxon>
        <taxon>Telluraves</taxon>
        <taxon>Australaves</taxon>
        <taxon>Psittaciformes</taxon>
        <taxon>Psittaculidae</taxon>
        <taxon>Melopsittacus</taxon>
    </lineage>
</organism>
<comment type="similarity">
    <text evidence="1">Belongs to the CAMSAP1 family.</text>
</comment>
<proteinExistence type="inferred from homology"/>
<dbReference type="Gene3D" id="3.10.20.360">
    <property type="entry name" value="CKK domain"/>
    <property type="match status" value="1"/>
</dbReference>
<dbReference type="GO" id="GO:0031122">
    <property type="term" value="P:cytoplasmic microtubule organization"/>
    <property type="evidence" value="ECO:0007669"/>
    <property type="project" value="TreeGrafter"/>
</dbReference>
<dbReference type="PROSITE" id="PS51508">
    <property type="entry name" value="CKK"/>
    <property type="match status" value="1"/>
</dbReference>
<keyword evidence="4" id="KW-1185">Reference proteome</keyword>
<reference evidence="3" key="3">
    <citation type="submission" date="2025-09" db="UniProtKB">
        <authorList>
            <consortium name="Ensembl"/>
        </authorList>
    </citation>
    <scope>IDENTIFICATION</scope>
</reference>
<dbReference type="GO" id="GO:0007026">
    <property type="term" value="P:negative regulation of microtubule depolymerization"/>
    <property type="evidence" value="ECO:0007669"/>
    <property type="project" value="TreeGrafter"/>
</dbReference>
<keyword evidence="1" id="KW-0493">Microtubule</keyword>
<sequence>MGSGVNVLCPSPSRAVSPSGSPARPREWENESNASSPGPEYSGPRLYKEPSAKSNKHIIHNALSHCCLAGRVNEPQKNRVLQEVERSAATHFLILFRDGGCQFRALYTPCAGDPPVLRRLTGSGPRLVPLPMVQELYKYHSDRKRFSRLPARTMSLSVDAFTIPGHLWQARRGTPRKDNRSYSHGDGNNSPTK</sequence>
<dbReference type="InterPro" id="IPR038209">
    <property type="entry name" value="CKK_dom_sf"/>
</dbReference>